<feature type="region of interest" description="Disordered" evidence="1">
    <location>
        <begin position="87"/>
        <end position="113"/>
    </location>
</feature>
<dbReference type="GeneID" id="96282791"/>
<name>A0A640UMQ4_9ACTN</name>
<dbReference type="GO" id="GO:0003677">
    <property type="term" value="F:DNA binding"/>
    <property type="evidence" value="ECO:0007669"/>
    <property type="project" value="InterPro"/>
</dbReference>
<dbReference type="PROSITE" id="PS50943">
    <property type="entry name" value="HTH_CROC1"/>
    <property type="match status" value="2"/>
</dbReference>
<accession>A0A640UMQ4</accession>
<dbReference type="OrthoDB" id="2679623at2"/>
<dbReference type="AlphaFoldDB" id="A0A640UMQ4"/>
<feature type="domain" description="HTH cro/C1-type" evidence="2">
    <location>
        <begin position="157"/>
        <end position="191"/>
    </location>
</feature>
<feature type="domain" description="HTH cro/C1-type" evidence="2">
    <location>
        <begin position="48"/>
        <end position="83"/>
    </location>
</feature>
<dbReference type="InterPro" id="IPR010982">
    <property type="entry name" value="Lambda_DNA-bd_dom_sf"/>
</dbReference>
<gene>
    <name evidence="3" type="ORF">Stube_16420</name>
</gene>
<sequence>MEAEGREPVSLAEKLDRLFSVRSRERGRSLSVNEVATALNIKAGKAVISGNYIWHLRKGKRDNPTKRHLEALAEYFDVPAAYFHDRQEAPSSTDATAQQAQQRETAGEKDGPAEHRLALAEKLDHLLRLRTRPSEGGTPPHEELAGKITAQSGEPFSGAYLSQLHSGECANPTLRHLSALAAYFEVPVAYFTDDEVARRVMDDDLLASQDLDRSMAEAGVSAVYLRGDLAALSPEGKRMAADMIRQIRELERGAQQPPSPPQT</sequence>
<dbReference type="CDD" id="cd00093">
    <property type="entry name" value="HTH_XRE"/>
    <property type="match status" value="1"/>
</dbReference>
<dbReference type="RefSeq" id="WP_159743151.1">
    <property type="nucleotide sequence ID" value="NZ_BLIR01000001.1"/>
</dbReference>
<dbReference type="Gene3D" id="1.10.260.40">
    <property type="entry name" value="lambda repressor-like DNA-binding domains"/>
    <property type="match status" value="2"/>
</dbReference>
<feature type="compositionally biased region" description="Low complexity" evidence="1">
    <location>
        <begin position="93"/>
        <end position="104"/>
    </location>
</feature>
<comment type="caution">
    <text evidence="3">The sequence shown here is derived from an EMBL/GenBank/DDBJ whole genome shotgun (WGS) entry which is preliminary data.</text>
</comment>
<dbReference type="SMART" id="SM00530">
    <property type="entry name" value="HTH_XRE"/>
    <property type="match status" value="2"/>
</dbReference>
<organism evidence="3 4">
    <name type="scientific">Streptomyces tubercidicus</name>
    <dbReference type="NCBI Taxonomy" id="47759"/>
    <lineage>
        <taxon>Bacteria</taxon>
        <taxon>Bacillati</taxon>
        <taxon>Actinomycetota</taxon>
        <taxon>Actinomycetes</taxon>
        <taxon>Kitasatosporales</taxon>
        <taxon>Streptomycetaceae</taxon>
        <taxon>Streptomyces</taxon>
    </lineage>
</organism>
<evidence type="ECO:0000313" key="4">
    <source>
        <dbReference type="Proteomes" id="UP000431826"/>
    </source>
</evidence>
<evidence type="ECO:0000313" key="3">
    <source>
        <dbReference type="EMBL" id="GFE36969.1"/>
    </source>
</evidence>
<dbReference type="Proteomes" id="UP000431826">
    <property type="component" value="Unassembled WGS sequence"/>
</dbReference>
<evidence type="ECO:0000259" key="2">
    <source>
        <dbReference type="PROSITE" id="PS50943"/>
    </source>
</evidence>
<dbReference type="EMBL" id="BLIR01000001">
    <property type="protein sequence ID" value="GFE36969.1"/>
    <property type="molecule type" value="Genomic_DNA"/>
</dbReference>
<proteinExistence type="predicted"/>
<reference evidence="3 4" key="1">
    <citation type="submission" date="2019-12" db="EMBL/GenBank/DDBJ databases">
        <title>Whole genome shotgun sequence of Streptomyces tubercidicus NBRC 13090.</title>
        <authorList>
            <person name="Ichikawa N."/>
            <person name="Kimura A."/>
            <person name="Kitahashi Y."/>
            <person name="Komaki H."/>
            <person name="Tamura T."/>
        </authorList>
    </citation>
    <scope>NUCLEOTIDE SEQUENCE [LARGE SCALE GENOMIC DNA]</scope>
    <source>
        <strain evidence="3 4">NBRC 13090</strain>
    </source>
</reference>
<dbReference type="InterPro" id="IPR001387">
    <property type="entry name" value="Cro/C1-type_HTH"/>
</dbReference>
<protein>
    <recommendedName>
        <fullName evidence="2">HTH cro/C1-type domain-containing protein</fullName>
    </recommendedName>
</protein>
<evidence type="ECO:0000256" key="1">
    <source>
        <dbReference type="SAM" id="MobiDB-lite"/>
    </source>
</evidence>
<keyword evidence="4" id="KW-1185">Reference proteome</keyword>